<dbReference type="SMART" id="SM00869">
    <property type="entry name" value="Autotransporter"/>
    <property type="match status" value="1"/>
</dbReference>
<dbReference type="Proteomes" id="UP000191025">
    <property type="component" value="Unassembled WGS sequence"/>
</dbReference>
<proteinExistence type="predicted"/>
<dbReference type="SUPFAM" id="SSF103515">
    <property type="entry name" value="Autotransporter"/>
    <property type="match status" value="1"/>
</dbReference>
<dbReference type="EMBL" id="MXAN01000010">
    <property type="protein sequence ID" value="OPH38854.1"/>
    <property type="molecule type" value="Genomic_DNA"/>
</dbReference>
<comment type="caution">
    <text evidence="2">The sequence shown here is derived from an EMBL/GenBank/DDBJ whole genome shotgun (WGS) entry which is preliminary data.</text>
</comment>
<feature type="domain" description="Autotransporter" evidence="1">
    <location>
        <begin position="819"/>
        <end position="1098"/>
    </location>
</feature>
<dbReference type="Pfam" id="PF03797">
    <property type="entry name" value="Autotransporter"/>
    <property type="match status" value="1"/>
</dbReference>
<dbReference type="GO" id="GO:0019867">
    <property type="term" value="C:outer membrane"/>
    <property type="evidence" value="ECO:0007669"/>
    <property type="project" value="InterPro"/>
</dbReference>
<dbReference type="PROSITE" id="PS51208">
    <property type="entry name" value="AUTOTRANSPORTER"/>
    <property type="match status" value="1"/>
</dbReference>
<evidence type="ECO:0000313" key="2">
    <source>
        <dbReference type="EMBL" id="OPH38854.1"/>
    </source>
</evidence>
<dbReference type="Pfam" id="PF13018">
    <property type="entry name" value="ESPR"/>
    <property type="match status" value="1"/>
</dbReference>
<protein>
    <recommendedName>
        <fullName evidence="1">Autotransporter domain-containing protein</fullName>
    </recommendedName>
</protein>
<sequence>MSRVRIFTLFSPYHWFDFLFMEFDMNHIYRVIFNTALGVWQCVSEIARAKGKSKSSKTAKALLLGASMTVGGMAWADVAIDNNQNITGSVSYGETVNIASQVDGKTIVNVTGKDAMLSMDAGSLHENWIGVGERGHGVLNVDGGRVNSSDSVILGVKQKTDSNAFVGTKYSLGEVNLKNGGRIDVTNSLIVADGGNANLNMQTGATIYAGSVSMAHLADTTAKVDIIGTKLASGDTKTGIYTTGNLVSGDEGRADITVREDGTIAADTILINKDSTINAIQGGNLNVGNIVRSGNGSGATLFFDEGDIKAHRHESDFFGGFTSSDTIRVTNGLEFNTQNFDVTINPNAVITGNFGRVNLDNLKQNNRSLGGLEKTGKGKLTIAESTIKNVGGDFAIGGGTLQINGNHTMKAGDLLVVGINDRNDYGKFHVSGNANISEGKLNMIAADVVKALITGTNPTAEYTDVVKAGKLIGQFKDYAVLDRQGSAITTTLTPVYENNSVHLRMGKTDDPTQYPVNGENGTVIDTKGQTINLTDSAIKRGVDYVTITNGGTVNVKAGDKHWRESRVESGTLRVDGDYKLAGDKLSISLNSLSDYGKLHVNGKVDVRDADLDVAASDVVRALITSKDPSASWRDVIKGTSRVGELSAVNLLDKNHNKMTTHNLVADYSDSTAVHLKVEGASTPSTPPTNPVVPPVAPPVNPTPPANPPVTSVGTFAEATKHTNQTSSLAIALALDKILASGNGLGTALDMHIQDLHIQNDSQALTELVQSLQPAMNAQATHVVSEQQNIATQAVIDRVFGARLDTTQGSDNDHRPFRRGDDVGSQVWVQGLGIKHKMDAKNSFAGYDGNSYGLIVGADSLVGDGLRLGAALSYSDSDVDSVGTVNHQSLKSDNIQAFIYGDYVATDETHYNGFVSYGRSDVKTERRLSLAGISDIAKGEYDANILQAGVGIDHRIGSHDKHVSPYAQLRYTRIKNDGYTEQGGLAQLNFVVDKQTYDSLKATLGVHFAQPLSERLGVVGHLAGHVENADDLAVNTSFATMPSVSFTETGRQKKKFSVGTGMGLRYQMGMNTEITGQYAGEFRSGAKDHGAVVMVKWKY</sequence>
<evidence type="ECO:0000259" key="1">
    <source>
        <dbReference type="PROSITE" id="PS51208"/>
    </source>
</evidence>
<name>A0A1V4H1Q6_MORLA</name>
<reference evidence="3" key="1">
    <citation type="submission" date="2017-03" db="EMBL/GenBank/DDBJ databases">
        <title>Draft genome sequence of Moraxella equi CCUG 4950T type strain.</title>
        <authorList>
            <person name="Salva-Serra F."/>
            <person name="Engstrom-Jakobsson H."/>
            <person name="Thorell K."/>
            <person name="Jaen-Luchoro D."/>
            <person name="Gonzales-Siles L."/>
            <person name="Karlsson R."/>
            <person name="Yazdan S."/>
            <person name="Boulund F."/>
            <person name="Johnning A."/>
            <person name="Engstrand L."/>
            <person name="Kristiansson E."/>
            <person name="Moore E."/>
        </authorList>
    </citation>
    <scope>NUCLEOTIDE SEQUENCE [LARGE SCALE GENOMIC DNA]</scope>
    <source>
        <strain evidence="3">CCUG 4441</strain>
    </source>
</reference>
<accession>A0A1V4H1Q6</accession>
<dbReference type="InterPro" id="IPR024973">
    <property type="entry name" value="ESPR"/>
</dbReference>
<dbReference type="Gene3D" id="2.40.128.130">
    <property type="entry name" value="Autotransporter beta-domain"/>
    <property type="match status" value="1"/>
</dbReference>
<dbReference type="NCBIfam" id="TIGR01414">
    <property type="entry name" value="autotrans_barl"/>
    <property type="match status" value="1"/>
</dbReference>
<gene>
    <name evidence="2" type="ORF">B5J94_02140</name>
</gene>
<organism evidence="2 3">
    <name type="scientific">Moraxella lacunata</name>
    <dbReference type="NCBI Taxonomy" id="477"/>
    <lineage>
        <taxon>Bacteria</taxon>
        <taxon>Pseudomonadati</taxon>
        <taxon>Pseudomonadota</taxon>
        <taxon>Gammaproteobacteria</taxon>
        <taxon>Moraxellales</taxon>
        <taxon>Moraxellaceae</taxon>
        <taxon>Moraxella</taxon>
    </lineage>
</organism>
<dbReference type="InterPro" id="IPR006315">
    <property type="entry name" value="OM_autotransptr_brl_dom"/>
</dbReference>
<evidence type="ECO:0000313" key="3">
    <source>
        <dbReference type="Proteomes" id="UP000191025"/>
    </source>
</evidence>
<dbReference type="InterPro" id="IPR036709">
    <property type="entry name" value="Autotransporte_beta_dom_sf"/>
</dbReference>
<dbReference type="InterPro" id="IPR005546">
    <property type="entry name" value="Autotransporte_beta"/>
</dbReference>
<dbReference type="AlphaFoldDB" id="A0A1V4H1Q6"/>